<feature type="region of interest" description="Disordered" evidence="1">
    <location>
        <begin position="1"/>
        <end position="87"/>
    </location>
</feature>
<dbReference type="EMBL" id="KZ293417">
    <property type="protein sequence ID" value="PBK75970.1"/>
    <property type="molecule type" value="Genomic_DNA"/>
</dbReference>
<proteinExistence type="predicted"/>
<gene>
    <name evidence="2" type="ORF">ARMSODRAFT_417881</name>
</gene>
<sequence>MSSNVKSTDSTTHSKPIPIVTRRGRSASVSSSSSGSSNSPTEIPTPISTSPSPVRIGPVSPGSSPILSYFFSQSPTKAPPGSASTYPFRKFGPAPVFEEDEDKEIPVAAHARRTSTAVAGRFAQPQLSMPEPHAERGTGLLRRLSMSSTFAKPSDMRSRSPPNAPPNSAVSPTEGKQLPFVRDSRPRRSATISVDAKPRRAPSPMGERILKGHFDGFN</sequence>
<name>A0A2H3C268_9AGAR</name>
<dbReference type="Proteomes" id="UP000218334">
    <property type="component" value="Unassembled WGS sequence"/>
</dbReference>
<reference evidence="3" key="1">
    <citation type="journal article" date="2017" name="Nat. Ecol. Evol.">
        <title>Genome expansion and lineage-specific genetic innovations in the forest pathogenic fungi Armillaria.</title>
        <authorList>
            <person name="Sipos G."/>
            <person name="Prasanna A.N."/>
            <person name="Walter M.C."/>
            <person name="O'Connor E."/>
            <person name="Balint B."/>
            <person name="Krizsan K."/>
            <person name="Kiss B."/>
            <person name="Hess J."/>
            <person name="Varga T."/>
            <person name="Slot J."/>
            <person name="Riley R."/>
            <person name="Boka B."/>
            <person name="Rigling D."/>
            <person name="Barry K."/>
            <person name="Lee J."/>
            <person name="Mihaltcheva S."/>
            <person name="LaButti K."/>
            <person name="Lipzen A."/>
            <person name="Waldron R."/>
            <person name="Moloney N.M."/>
            <person name="Sperisen C."/>
            <person name="Kredics L."/>
            <person name="Vagvoelgyi C."/>
            <person name="Patrignani A."/>
            <person name="Fitzpatrick D."/>
            <person name="Nagy I."/>
            <person name="Doyle S."/>
            <person name="Anderson J.B."/>
            <person name="Grigoriev I.V."/>
            <person name="Gueldener U."/>
            <person name="Muensterkoetter M."/>
            <person name="Nagy L.G."/>
        </authorList>
    </citation>
    <scope>NUCLEOTIDE SEQUENCE [LARGE SCALE GENOMIC DNA]</scope>
    <source>
        <strain evidence="3">28-4</strain>
    </source>
</reference>
<protein>
    <submittedName>
        <fullName evidence="2">Uncharacterized protein</fullName>
    </submittedName>
</protein>
<evidence type="ECO:0000313" key="3">
    <source>
        <dbReference type="Proteomes" id="UP000218334"/>
    </source>
</evidence>
<evidence type="ECO:0000256" key="1">
    <source>
        <dbReference type="SAM" id="MobiDB-lite"/>
    </source>
</evidence>
<feature type="compositionally biased region" description="Polar residues" evidence="1">
    <location>
        <begin position="61"/>
        <end position="76"/>
    </location>
</feature>
<feature type="compositionally biased region" description="Basic and acidic residues" evidence="1">
    <location>
        <begin position="208"/>
        <end position="218"/>
    </location>
</feature>
<feature type="compositionally biased region" description="Polar residues" evidence="1">
    <location>
        <begin position="1"/>
        <end position="14"/>
    </location>
</feature>
<evidence type="ECO:0000313" key="2">
    <source>
        <dbReference type="EMBL" id="PBK75970.1"/>
    </source>
</evidence>
<accession>A0A2H3C268</accession>
<feature type="compositionally biased region" description="Low complexity" evidence="1">
    <location>
        <begin position="26"/>
        <end position="53"/>
    </location>
</feature>
<organism evidence="2 3">
    <name type="scientific">Armillaria solidipes</name>
    <dbReference type="NCBI Taxonomy" id="1076256"/>
    <lineage>
        <taxon>Eukaryota</taxon>
        <taxon>Fungi</taxon>
        <taxon>Dikarya</taxon>
        <taxon>Basidiomycota</taxon>
        <taxon>Agaricomycotina</taxon>
        <taxon>Agaricomycetes</taxon>
        <taxon>Agaricomycetidae</taxon>
        <taxon>Agaricales</taxon>
        <taxon>Marasmiineae</taxon>
        <taxon>Physalacriaceae</taxon>
        <taxon>Armillaria</taxon>
    </lineage>
</organism>
<dbReference type="AlphaFoldDB" id="A0A2H3C268"/>
<keyword evidence="3" id="KW-1185">Reference proteome</keyword>
<feature type="region of interest" description="Disordered" evidence="1">
    <location>
        <begin position="145"/>
        <end position="218"/>
    </location>
</feature>